<dbReference type="EnsemblPlants" id="OBART07G05310.1">
    <property type="protein sequence ID" value="OBART07G05310.1"/>
    <property type="gene ID" value="OBART07G05310"/>
</dbReference>
<dbReference type="AlphaFoldDB" id="A0A0D3GN15"/>
<evidence type="ECO:0000313" key="2">
    <source>
        <dbReference type="Proteomes" id="UP000026960"/>
    </source>
</evidence>
<dbReference type="Gramene" id="OBART07G05310.1">
    <property type="protein sequence ID" value="OBART07G05310.1"/>
    <property type="gene ID" value="OBART07G05310"/>
</dbReference>
<name>A0A0D3GN15_9ORYZ</name>
<sequence>MFFNTHVRATVSLSGMMRNTVKRWTQNIKAMLRTLLCHLKRMKLKPTALGEPLLERLSMAPPVLKLY</sequence>
<dbReference type="PaxDb" id="65489-OBART07G05310.1"/>
<reference evidence="1" key="2">
    <citation type="submission" date="2015-03" db="UniProtKB">
        <authorList>
            <consortium name="EnsemblPlants"/>
        </authorList>
    </citation>
    <scope>IDENTIFICATION</scope>
</reference>
<proteinExistence type="predicted"/>
<protein>
    <submittedName>
        <fullName evidence="1">Uncharacterized protein</fullName>
    </submittedName>
</protein>
<evidence type="ECO:0000313" key="1">
    <source>
        <dbReference type="EnsemblPlants" id="OBART07G05310.1"/>
    </source>
</evidence>
<dbReference type="Proteomes" id="UP000026960">
    <property type="component" value="Chromosome 7"/>
</dbReference>
<keyword evidence="2" id="KW-1185">Reference proteome</keyword>
<dbReference type="HOGENOM" id="CLU_2816469_0_0_1"/>
<organism evidence="1">
    <name type="scientific">Oryza barthii</name>
    <dbReference type="NCBI Taxonomy" id="65489"/>
    <lineage>
        <taxon>Eukaryota</taxon>
        <taxon>Viridiplantae</taxon>
        <taxon>Streptophyta</taxon>
        <taxon>Embryophyta</taxon>
        <taxon>Tracheophyta</taxon>
        <taxon>Spermatophyta</taxon>
        <taxon>Magnoliopsida</taxon>
        <taxon>Liliopsida</taxon>
        <taxon>Poales</taxon>
        <taxon>Poaceae</taxon>
        <taxon>BOP clade</taxon>
        <taxon>Oryzoideae</taxon>
        <taxon>Oryzeae</taxon>
        <taxon>Oryzinae</taxon>
        <taxon>Oryza</taxon>
    </lineage>
</organism>
<reference evidence="1" key="1">
    <citation type="journal article" date="2009" name="Rice">
        <title>De Novo Next Generation Sequencing of Plant Genomes.</title>
        <authorList>
            <person name="Rounsley S."/>
            <person name="Marri P.R."/>
            <person name="Yu Y."/>
            <person name="He R."/>
            <person name="Sisneros N."/>
            <person name="Goicoechea J.L."/>
            <person name="Lee S.J."/>
            <person name="Angelova A."/>
            <person name="Kudrna D."/>
            <person name="Luo M."/>
            <person name="Affourtit J."/>
            <person name="Desany B."/>
            <person name="Knight J."/>
            <person name="Niazi F."/>
            <person name="Egholm M."/>
            <person name="Wing R.A."/>
        </authorList>
    </citation>
    <scope>NUCLEOTIDE SEQUENCE [LARGE SCALE GENOMIC DNA]</scope>
    <source>
        <strain evidence="1">cv. IRGC 105608</strain>
    </source>
</reference>
<accession>A0A0D3GN15</accession>